<sequence>MEALEVDDISPALEVTEDFFSTLDSKLEKVVQQAEVYGIQEVPELVGHEVLSDITDNGAVRNAASLGKGGTVWDHCKSRLFETRAQNVFPAKEQFMVQRGTAPDNLSWMEQKEASTFNFFNICQRRKDRPRSVNDLLDETSTFKPGHARSRSDITQVDWRVVLKTPPLQQPQPSLQGPHVTRPSFLLPSPNKVEDAQGNTEHKQMFPNILKKGYLEIRKDHDSCWQSCYAELSPYSLCFYSLDSSGNQNPHAAFQLSHFQSISVLGNLEARMVDTVLHDDSQLQLKAESPWEALDWGQKLWEVVHMAVPGYVGRQDELASSPGQHHVDCTQSRCLPRRASGLLLPSPTVASPRQCHSILKSGTLYRLTVQNNWRACTFVLSRACLLAFQPGKLDEHPLLSYNVDVCLAVQADNLDSCDSCFQVIFPQDVLRLRAETRQRAQEWMEALRTAANVARSSEQNLQVTLRSKPSDPAGGRELRKNKRQSVTTSFLSILTTLSLERGLTAQSFKCAGCQRAIGLSSGKAKVCSYSGWYYCSSCHVDDSFLIPARVVHNWDTSKYKVSKQAKEFLEYVFEEPLIDVGRENPLLYQHAPALAAVARLRQRLRSLRAYLFSCRAAVAEDLRRRMFPREYLLQQIHLYSLADLQQVIEGKLAPFLGKVIKFATSHVYSCSLCSQKGFICEICNNGEILYPFEDIATSRCESCGAVFHSECKEKSVPCPRCVRRELQKKQKSFWQKLDVDESLEEACALFELSCQNT</sequence>
<evidence type="ECO:0000256" key="10">
    <source>
        <dbReference type="ARBA" id="ARBA00023034"/>
    </source>
</evidence>
<dbReference type="PROSITE" id="PS50003">
    <property type="entry name" value="PH_DOMAIN"/>
    <property type="match status" value="1"/>
</dbReference>
<dbReference type="OMA" id="CVHRELH"/>
<name>A0A1U7TKM3_CARSF</name>
<dbReference type="SUPFAM" id="SSF50729">
    <property type="entry name" value="PH domain-like"/>
    <property type="match status" value="2"/>
</dbReference>
<evidence type="ECO:0000256" key="12">
    <source>
        <dbReference type="ARBA" id="ARBA00054394"/>
    </source>
</evidence>
<dbReference type="SMART" id="SM01175">
    <property type="entry name" value="DUF4206"/>
    <property type="match status" value="1"/>
</dbReference>
<dbReference type="FunFam" id="2.30.29.30:FF:000257">
    <property type="entry name" value="Pleckstrin homology domain-containing family M member 3"/>
    <property type="match status" value="1"/>
</dbReference>
<feature type="compositionally biased region" description="Polar residues" evidence="15">
    <location>
        <begin position="458"/>
        <end position="467"/>
    </location>
</feature>
<dbReference type="OrthoDB" id="62364at2759"/>
<dbReference type="GeneID" id="103264689"/>
<dbReference type="InterPro" id="IPR001849">
    <property type="entry name" value="PH_domain"/>
</dbReference>
<keyword evidence="8" id="KW-0863">Zinc-finger</keyword>
<accession>A0A1U7TKM3</accession>
<dbReference type="SMART" id="SM00233">
    <property type="entry name" value="PH"/>
    <property type="match status" value="2"/>
</dbReference>
<dbReference type="InterPro" id="IPR025258">
    <property type="entry name" value="RH_dom"/>
</dbReference>
<evidence type="ECO:0000313" key="17">
    <source>
        <dbReference type="Proteomes" id="UP000189704"/>
    </source>
</evidence>
<evidence type="ECO:0000256" key="13">
    <source>
        <dbReference type="ARBA" id="ARBA00062072"/>
    </source>
</evidence>
<evidence type="ECO:0000256" key="3">
    <source>
        <dbReference type="ARBA" id="ARBA00004555"/>
    </source>
</evidence>
<dbReference type="Proteomes" id="UP000189704">
    <property type="component" value="Unplaced"/>
</dbReference>
<keyword evidence="4" id="KW-1003">Cell membrane</keyword>
<dbReference type="RefSeq" id="XP_008060594.1">
    <property type="nucleotide sequence ID" value="XM_008062403.1"/>
</dbReference>
<dbReference type="Gene3D" id="2.30.29.30">
    <property type="entry name" value="Pleckstrin-homology domain (PH domain)/Phosphotyrosine-binding domain (PTB)"/>
    <property type="match status" value="2"/>
</dbReference>
<organism evidence="17 18">
    <name type="scientific">Carlito syrichta</name>
    <name type="common">Philippine tarsier</name>
    <name type="synonym">Tarsius syrichta</name>
    <dbReference type="NCBI Taxonomy" id="1868482"/>
    <lineage>
        <taxon>Eukaryota</taxon>
        <taxon>Metazoa</taxon>
        <taxon>Chordata</taxon>
        <taxon>Craniata</taxon>
        <taxon>Vertebrata</taxon>
        <taxon>Euteleostomi</taxon>
        <taxon>Mammalia</taxon>
        <taxon>Eutheria</taxon>
        <taxon>Euarchontoglires</taxon>
        <taxon>Primates</taxon>
        <taxon>Haplorrhini</taxon>
        <taxon>Tarsiiformes</taxon>
        <taxon>Tarsiidae</taxon>
        <taxon>Carlito</taxon>
    </lineage>
</organism>
<dbReference type="PANTHER" id="PTHR12326:SF10">
    <property type="entry name" value="PLECKSTRIN HOMOLOGY DOMAIN-CONTAINING FAMILY M MEMBER 3"/>
    <property type="match status" value="1"/>
</dbReference>
<evidence type="ECO:0000256" key="4">
    <source>
        <dbReference type="ARBA" id="ARBA00022475"/>
    </source>
</evidence>
<evidence type="ECO:0000256" key="7">
    <source>
        <dbReference type="ARBA" id="ARBA00022737"/>
    </source>
</evidence>
<dbReference type="GO" id="GO:0005794">
    <property type="term" value="C:Golgi apparatus"/>
    <property type="evidence" value="ECO:0007669"/>
    <property type="project" value="UniProtKB-SubCell"/>
</dbReference>
<dbReference type="FunFam" id="2.30.29.30:FF:000271">
    <property type="entry name" value="pleckstrin homology domain-containing family M member 3"/>
    <property type="match status" value="1"/>
</dbReference>
<comment type="function">
    <text evidence="12">Involved in skeletal muscle differentiation. May act as a scaffold protein for AKT1 during muscle differentiation.</text>
</comment>
<evidence type="ECO:0000313" key="18">
    <source>
        <dbReference type="RefSeq" id="XP_008060594.1"/>
    </source>
</evidence>
<keyword evidence="9" id="KW-0862">Zinc</keyword>
<dbReference type="PANTHER" id="PTHR12326">
    <property type="entry name" value="PLECKSTRIN HOMOLOGY DOMAIN CONTAINING PROTEIN"/>
    <property type="match status" value="1"/>
</dbReference>
<evidence type="ECO:0000256" key="2">
    <source>
        <dbReference type="ARBA" id="ARBA00004496"/>
    </source>
</evidence>
<keyword evidence="5" id="KW-0963">Cytoplasm</keyword>
<keyword evidence="10" id="KW-0333">Golgi apparatus</keyword>
<feature type="region of interest" description="Disordered" evidence="15">
    <location>
        <begin position="458"/>
        <end position="482"/>
    </location>
</feature>
<dbReference type="InterPro" id="IPR051366">
    <property type="entry name" value="DEF8"/>
</dbReference>
<dbReference type="AlphaFoldDB" id="A0A1U7TKM3"/>
<dbReference type="Pfam" id="PF13901">
    <property type="entry name" value="RH_dom"/>
    <property type="match status" value="1"/>
</dbReference>
<dbReference type="STRING" id="1868482.ENSTSYP00000019691"/>
<evidence type="ECO:0000256" key="5">
    <source>
        <dbReference type="ARBA" id="ARBA00022490"/>
    </source>
</evidence>
<feature type="domain" description="PH" evidence="16">
    <location>
        <begin position="357"/>
        <end position="452"/>
    </location>
</feature>
<evidence type="ECO:0000256" key="1">
    <source>
        <dbReference type="ARBA" id="ARBA00004236"/>
    </source>
</evidence>
<keyword evidence="6" id="KW-0479">Metal-binding</keyword>
<dbReference type="InterPro" id="IPR011993">
    <property type="entry name" value="PH-like_dom_sf"/>
</dbReference>
<dbReference type="KEGG" id="csyr:103264689"/>
<dbReference type="GO" id="GO:0005886">
    <property type="term" value="C:plasma membrane"/>
    <property type="evidence" value="ECO:0007669"/>
    <property type="project" value="UniProtKB-SubCell"/>
</dbReference>
<evidence type="ECO:0000256" key="14">
    <source>
        <dbReference type="ARBA" id="ARBA00068202"/>
    </source>
</evidence>
<evidence type="ECO:0000256" key="15">
    <source>
        <dbReference type="SAM" id="MobiDB-lite"/>
    </source>
</evidence>
<proteinExistence type="predicted"/>
<evidence type="ECO:0000256" key="9">
    <source>
        <dbReference type="ARBA" id="ARBA00022833"/>
    </source>
</evidence>
<protein>
    <recommendedName>
        <fullName evidence="14">Pleckstrin homology domain-containing family M member 3</fullName>
    </recommendedName>
</protein>
<evidence type="ECO:0000259" key="16">
    <source>
        <dbReference type="PROSITE" id="PS50003"/>
    </source>
</evidence>
<comment type="subunit">
    <text evidence="13">Interacts with AKT1.</text>
</comment>
<keyword evidence="7" id="KW-0677">Repeat</keyword>
<evidence type="ECO:0000256" key="6">
    <source>
        <dbReference type="ARBA" id="ARBA00022723"/>
    </source>
</evidence>
<keyword evidence="11" id="KW-0472">Membrane</keyword>
<comment type="subcellular location">
    <subcellularLocation>
        <location evidence="1">Cell membrane</location>
    </subcellularLocation>
    <subcellularLocation>
        <location evidence="2">Cytoplasm</location>
    </subcellularLocation>
    <subcellularLocation>
        <location evidence="3">Golgi apparatus</location>
    </subcellularLocation>
</comment>
<keyword evidence="17" id="KW-1185">Reference proteome</keyword>
<gene>
    <name evidence="18" type="primary">PLEKHM3</name>
</gene>
<evidence type="ECO:0000256" key="11">
    <source>
        <dbReference type="ARBA" id="ARBA00023136"/>
    </source>
</evidence>
<dbReference type="Pfam" id="PF00169">
    <property type="entry name" value="PH"/>
    <property type="match status" value="1"/>
</dbReference>
<evidence type="ECO:0000256" key="8">
    <source>
        <dbReference type="ARBA" id="ARBA00022771"/>
    </source>
</evidence>
<reference evidence="18" key="1">
    <citation type="submission" date="2025-08" db="UniProtKB">
        <authorList>
            <consortium name="RefSeq"/>
        </authorList>
    </citation>
    <scope>IDENTIFICATION</scope>
</reference>
<dbReference type="GO" id="GO:0008270">
    <property type="term" value="F:zinc ion binding"/>
    <property type="evidence" value="ECO:0007669"/>
    <property type="project" value="UniProtKB-KW"/>
</dbReference>
<dbReference type="CTD" id="389072"/>